<dbReference type="EMBL" id="FR695874">
    <property type="protein sequence ID" value="CBX30399.1"/>
    <property type="molecule type" value="Genomic_DNA"/>
</dbReference>
<dbReference type="AlphaFoldDB" id="E1YID0"/>
<proteinExistence type="predicted"/>
<feature type="region of interest" description="Disordered" evidence="1">
    <location>
        <begin position="80"/>
        <end position="103"/>
    </location>
</feature>
<dbReference type="Pfam" id="PF10387">
    <property type="entry name" value="DUF2442"/>
    <property type="match status" value="1"/>
</dbReference>
<sequence length="103" mass="11686">MLRDVISAKYKGGYKIEVTFEDSASGIVDFSKYLLEGGVFEKFKDMEFFKNFKINEELGVLTWEDKIDIAPETLYSEATNSPLPEWMNSQQGSLANMSLQPTS</sequence>
<dbReference type="SUPFAM" id="SSF143880">
    <property type="entry name" value="NE0471 N-terminal domain-like"/>
    <property type="match status" value="1"/>
</dbReference>
<dbReference type="InterPro" id="IPR018841">
    <property type="entry name" value="DUF2442"/>
</dbReference>
<name>E1YID0_9BACT</name>
<accession>E1YID0</accession>
<organism evidence="2">
    <name type="scientific">uncultured Desulfobacterium sp</name>
    <dbReference type="NCBI Taxonomy" id="201089"/>
    <lineage>
        <taxon>Bacteria</taxon>
        <taxon>Pseudomonadati</taxon>
        <taxon>Thermodesulfobacteriota</taxon>
        <taxon>Desulfobacteria</taxon>
        <taxon>Desulfobacterales</taxon>
        <taxon>Desulfobacteriaceae</taxon>
        <taxon>Desulfobacterium</taxon>
        <taxon>environmental samples</taxon>
    </lineage>
</organism>
<dbReference type="Gene3D" id="3.30.2020.10">
    <property type="entry name" value="NE0471-like N-terminal domain"/>
    <property type="match status" value="1"/>
</dbReference>
<protein>
    <recommendedName>
        <fullName evidence="3">DUF2442 domain-containing protein</fullName>
    </recommendedName>
</protein>
<reference evidence="2" key="1">
    <citation type="journal article" date="2011" name="Environ. Microbiol.">
        <title>Genomic insights into the metabolic potential of the polycyclic aromatic hydrocarbon degrading sulfate-reducing Deltaproteobacterium N47.</title>
        <authorList>
            <person name="Bergmann F."/>
            <person name="Selesi D."/>
            <person name="Weinmaier T."/>
            <person name="Tischler P."/>
            <person name="Rattei T."/>
            <person name="Meckenstock R.U."/>
        </authorList>
    </citation>
    <scope>NUCLEOTIDE SEQUENCE</scope>
</reference>
<dbReference type="InterPro" id="IPR036782">
    <property type="entry name" value="NE0471-like_N"/>
</dbReference>
<evidence type="ECO:0008006" key="3">
    <source>
        <dbReference type="Google" id="ProtNLM"/>
    </source>
</evidence>
<evidence type="ECO:0000256" key="1">
    <source>
        <dbReference type="SAM" id="MobiDB-lite"/>
    </source>
</evidence>
<evidence type="ECO:0000313" key="2">
    <source>
        <dbReference type="EMBL" id="CBX30399.1"/>
    </source>
</evidence>
<gene>
    <name evidence="2" type="ORF">N47_D32080</name>
</gene>